<proteinExistence type="predicted"/>
<dbReference type="HOGENOM" id="CLU_1243842_0_0_7"/>
<feature type="signal peptide" evidence="2">
    <location>
        <begin position="1"/>
        <end position="23"/>
    </location>
</feature>
<sequence precursor="true">MNIRRFLWLVVLCFCLVTSEAFANPSITLYDWAFNIDGVITTSGDMPVSGSLTDGLGELSWSTSEAGSHTFIAFFDYEIDEPLNTFFNEYGAAVGVPAPGMMWEIDEPGFLFGDIYTHVLAGALDNTNALPWGNDDDVSFALGWTFSLAENQIANIILDLSELIPLVPFYLAQMDTQSPETIYYSGALTIETTPVPEPSTIILFGLGLLSALGVARARARRR</sequence>
<evidence type="ECO:0000259" key="3">
    <source>
        <dbReference type="Pfam" id="PF07589"/>
    </source>
</evidence>
<keyword evidence="2" id="KW-0732">Signal</keyword>
<dbReference type="AlphaFoldDB" id="F0JFS1"/>
<gene>
    <name evidence="4" type="ORF">DND132_0533</name>
</gene>
<dbReference type="eggNOG" id="ENOG5033FM5">
    <property type="taxonomic scope" value="Bacteria"/>
</dbReference>
<dbReference type="NCBIfam" id="TIGR02595">
    <property type="entry name" value="PEP_CTERM"/>
    <property type="match status" value="1"/>
</dbReference>
<feature type="chain" id="PRO_5003250984" description="Ice-binding protein C-terminal domain-containing protein" evidence="2">
    <location>
        <begin position="24"/>
        <end position="222"/>
    </location>
</feature>
<feature type="transmembrane region" description="Helical" evidence="1">
    <location>
        <begin position="201"/>
        <end position="219"/>
    </location>
</feature>
<dbReference type="InterPro" id="IPR013424">
    <property type="entry name" value="Ice-binding_C"/>
</dbReference>
<dbReference type="RefSeq" id="WP_014321177.1">
    <property type="nucleotide sequence ID" value="NC_016803.1"/>
</dbReference>
<dbReference type="KEGG" id="ddn:DND132_0533"/>
<dbReference type="EMBL" id="CP003220">
    <property type="protein sequence ID" value="EGB13749.1"/>
    <property type="molecule type" value="Genomic_DNA"/>
</dbReference>
<accession>F0JFS1</accession>
<evidence type="ECO:0000313" key="4">
    <source>
        <dbReference type="EMBL" id="EGB13749.1"/>
    </source>
</evidence>
<keyword evidence="1" id="KW-1133">Transmembrane helix</keyword>
<dbReference type="Pfam" id="PF07589">
    <property type="entry name" value="PEP-CTERM"/>
    <property type="match status" value="1"/>
</dbReference>
<feature type="domain" description="Ice-binding protein C-terminal" evidence="3">
    <location>
        <begin position="194"/>
        <end position="216"/>
    </location>
</feature>
<keyword evidence="1" id="KW-0472">Membrane</keyword>
<evidence type="ECO:0000256" key="2">
    <source>
        <dbReference type="SAM" id="SignalP"/>
    </source>
</evidence>
<name>F0JFS1_9BACT</name>
<keyword evidence="5" id="KW-1185">Reference proteome</keyword>
<evidence type="ECO:0000256" key="1">
    <source>
        <dbReference type="SAM" id="Phobius"/>
    </source>
</evidence>
<dbReference type="Proteomes" id="UP000007845">
    <property type="component" value="Chromosome"/>
</dbReference>
<reference evidence="4 5" key="1">
    <citation type="journal article" date="2011" name="J. Bacteriol.">
        <title>Genome sequence of the mercury-methylating strain Desulfovibrio desulfuricans ND132.</title>
        <authorList>
            <person name="Brown S.D."/>
            <person name="Gilmour C.C."/>
            <person name="Kucken A.M."/>
            <person name="Wall J.D."/>
            <person name="Elias D.A."/>
            <person name="Brandt C.C."/>
            <person name="Podar M."/>
            <person name="Chertkov O."/>
            <person name="Held B."/>
            <person name="Bruce D.C."/>
            <person name="Detter J.C."/>
            <person name="Tapia R."/>
            <person name="Han C.S."/>
            <person name="Goodwin L.A."/>
            <person name="Cheng J.F."/>
            <person name="Pitluck S."/>
            <person name="Woyke T."/>
            <person name="Mikhailova N."/>
            <person name="Ivanova N.N."/>
            <person name="Han J."/>
            <person name="Lucas S."/>
            <person name="Lapidus A.L."/>
            <person name="Land M.L."/>
            <person name="Hauser L.J."/>
            <person name="Palumbo A.V."/>
        </authorList>
    </citation>
    <scope>NUCLEOTIDE SEQUENCE [LARGE SCALE GENOMIC DNA]</scope>
    <source>
        <strain evidence="4 5">ND132</strain>
    </source>
</reference>
<dbReference type="OrthoDB" id="7069194at2"/>
<evidence type="ECO:0000313" key="5">
    <source>
        <dbReference type="Proteomes" id="UP000007845"/>
    </source>
</evidence>
<organism evidence="4 5">
    <name type="scientific">Pseudodesulfovibrio mercurii</name>
    <dbReference type="NCBI Taxonomy" id="641491"/>
    <lineage>
        <taxon>Bacteria</taxon>
        <taxon>Pseudomonadati</taxon>
        <taxon>Thermodesulfobacteriota</taxon>
        <taxon>Desulfovibrionia</taxon>
        <taxon>Desulfovibrionales</taxon>
        <taxon>Desulfovibrionaceae</taxon>
    </lineage>
</organism>
<keyword evidence="1" id="KW-0812">Transmembrane</keyword>
<protein>
    <recommendedName>
        <fullName evidence="3">Ice-binding protein C-terminal domain-containing protein</fullName>
    </recommendedName>
</protein>